<dbReference type="Gene3D" id="1.10.10.10">
    <property type="entry name" value="Winged helix-like DNA-binding domain superfamily/Winged helix DNA-binding domain"/>
    <property type="match status" value="1"/>
</dbReference>
<gene>
    <name evidence="9" type="ORF">SAMN05421505_11692</name>
</gene>
<evidence type="ECO:0000259" key="8">
    <source>
        <dbReference type="Pfam" id="PF08281"/>
    </source>
</evidence>
<evidence type="ECO:0000313" key="10">
    <source>
        <dbReference type="Proteomes" id="UP000198923"/>
    </source>
</evidence>
<name>A0A1G8CPU2_9ACTN</name>
<feature type="compositionally biased region" description="Pro residues" evidence="6">
    <location>
        <begin position="200"/>
        <end position="212"/>
    </location>
</feature>
<dbReference type="GO" id="GO:0006352">
    <property type="term" value="P:DNA-templated transcription initiation"/>
    <property type="evidence" value="ECO:0007669"/>
    <property type="project" value="InterPro"/>
</dbReference>
<protein>
    <submittedName>
        <fullName evidence="9">RNA polymerase sigma-70 factor, ECF subfamily</fullName>
    </submittedName>
</protein>
<dbReference type="RefSeq" id="WP_176955527.1">
    <property type="nucleotide sequence ID" value="NZ_FNCN01000016.1"/>
</dbReference>
<dbReference type="GO" id="GO:0003677">
    <property type="term" value="F:DNA binding"/>
    <property type="evidence" value="ECO:0007669"/>
    <property type="project" value="UniProtKB-KW"/>
</dbReference>
<keyword evidence="4" id="KW-0238">DNA-binding</keyword>
<keyword evidence="3" id="KW-0731">Sigma factor</keyword>
<dbReference type="InterPro" id="IPR039425">
    <property type="entry name" value="RNA_pol_sigma-70-like"/>
</dbReference>
<dbReference type="InterPro" id="IPR007627">
    <property type="entry name" value="RNA_pol_sigma70_r2"/>
</dbReference>
<dbReference type="NCBIfam" id="TIGR02937">
    <property type="entry name" value="sigma70-ECF"/>
    <property type="match status" value="1"/>
</dbReference>
<feature type="domain" description="RNA polymerase sigma factor 70 region 4 type 2" evidence="8">
    <location>
        <begin position="126"/>
        <end position="175"/>
    </location>
</feature>
<evidence type="ECO:0000313" key="9">
    <source>
        <dbReference type="EMBL" id="SDH47353.1"/>
    </source>
</evidence>
<dbReference type="InterPro" id="IPR013324">
    <property type="entry name" value="RNA_pol_sigma_r3/r4-like"/>
</dbReference>
<dbReference type="InterPro" id="IPR013249">
    <property type="entry name" value="RNA_pol_sigma70_r4_t2"/>
</dbReference>
<keyword evidence="5" id="KW-0804">Transcription</keyword>
<evidence type="ECO:0000256" key="3">
    <source>
        <dbReference type="ARBA" id="ARBA00023082"/>
    </source>
</evidence>
<organism evidence="9 10">
    <name type="scientific">Sinosporangium album</name>
    <dbReference type="NCBI Taxonomy" id="504805"/>
    <lineage>
        <taxon>Bacteria</taxon>
        <taxon>Bacillati</taxon>
        <taxon>Actinomycetota</taxon>
        <taxon>Actinomycetes</taxon>
        <taxon>Streptosporangiales</taxon>
        <taxon>Streptosporangiaceae</taxon>
        <taxon>Sinosporangium</taxon>
    </lineage>
</organism>
<comment type="similarity">
    <text evidence="1">Belongs to the sigma-70 factor family. ECF subfamily.</text>
</comment>
<proteinExistence type="inferred from homology"/>
<dbReference type="InterPro" id="IPR014284">
    <property type="entry name" value="RNA_pol_sigma-70_dom"/>
</dbReference>
<keyword evidence="10" id="KW-1185">Reference proteome</keyword>
<dbReference type="Pfam" id="PF04542">
    <property type="entry name" value="Sigma70_r2"/>
    <property type="match status" value="1"/>
</dbReference>
<dbReference type="STRING" id="504805.SAMN05421505_11692"/>
<dbReference type="PANTHER" id="PTHR43133">
    <property type="entry name" value="RNA POLYMERASE ECF-TYPE SIGMA FACTO"/>
    <property type="match status" value="1"/>
</dbReference>
<accession>A0A1G8CPU2</accession>
<evidence type="ECO:0000256" key="2">
    <source>
        <dbReference type="ARBA" id="ARBA00023015"/>
    </source>
</evidence>
<dbReference type="Pfam" id="PF08281">
    <property type="entry name" value="Sigma70_r4_2"/>
    <property type="match status" value="1"/>
</dbReference>
<feature type="region of interest" description="Disordered" evidence="6">
    <location>
        <begin position="187"/>
        <end position="212"/>
    </location>
</feature>
<dbReference type="InterPro" id="IPR036388">
    <property type="entry name" value="WH-like_DNA-bd_sf"/>
</dbReference>
<evidence type="ECO:0000256" key="6">
    <source>
        <dbReference type="SAM" id="MobiDB-lite"/>
    </source>
</evidence>
<dbReference type="Gene3D" id="1.10.1740.10">
    <property type="match status" value="1"/>
</dbReference>
<reference evidence="9 10" key="1">
    <citation type="submission" date="2016-10" db="EMBL/GenBank/DDBJ databases">
        <authorList>
            <person name="de Groot N.N."/>
        </authorList>
    </citation>
    <scope>NUCLEOTIDE SEQUENCE [LARGE SCALE GENOMIC DNA]</scope>
    <source>
        <strain evidence="9 10">CPCC 201354</strain>
    </source>
</reference>
<dbReference type="InterPro" id="IPR013325">
    <property type="entry name" value="RNA_pol_sigma_r2"/>
</dbReference>
<evidence type="ECO:0000259" key="7">
    <source>
        <dbReference type="Pfam" id="PF04542"/>
    </source>
</evidence>
<dbReference type="SUPFAM" id="SSF88659">
    <property type="entry name" value="Sigma3 and sigma4 domains of RNA polymerase sigma factors"/>
    <property type="match status" value="1"/>
</dbReference>
<keyword evidence="2" id="KW-0805">Transcription regulation</keyword>
<sequence length="212" mass="23287">MAETPSKAVDIRETMRDPTAFEAFYRKHNEAVSRFVARRITDPHTANDVTTEVFLAAIDSAGGYRPERGGELAWLLGIARNVTAAELRRAARELHKNGRASGRRPLDTDDIARLEEQIDAERAARPLLAAMADLPQRLRAVAELVDVDGLPVAEAAAALRIRVGTAHVRLHRARNLLRAGSLACPEPVPPAATPSHLPRLPRPPRLPRLPRL</sequence>
<dbReference type="EMBL" id="FNCN01000016">
    <property type="protein sequence ID" value="SDH47353.1"/>
    <property type="molecule type" value="Genomic_DNA"/>
</dbReference>
<feature type="domain" description="RNA polymerase sigma-70 region 2" evidence="7">
    <location>
        <begin position="24"/>
        <end position="92"/>
    </location>
</feature>
<dbReference type="AlphaFoldDB" id="A0A1G8CPU2"/>
<dbReference type="GO" id="GO:0016987">
    <property type="term" value="F:sigma factor activity"/>
    <property type="evidence" value="ECO:0007669"/>
    <property type="project" value="UniProtKB-KW"/>
</dbReference>
<dbReference type="SUPFAM" id="SSF88946">
    <property type="entry name" value="Sigma2 domain of RNA polymerase sigma factors"/>
    <property type="match status" value="1"/>
</dbReference>
<dbReference type="PANTHER" id="PTHR43133:SF8">
    <property type="entry name" value="RNA POLYMERASE SIGMA FACTOR HI_1459-RELATED"/>
    <property type="match status" value="1"/>
</dbReference>
<dbReference type="Proteomes" id="UP000198923">
    <property type="component" value="Unassembled WGS sequence"/>
</dbReference>
<evidence type="ECO:0000256" key="1">
    <source>
        <dbReference type="ARBA" id="ARBA00010641"/>
    </source>
</evidence>
<evidence type="ECO:0000256" key="4">
    <source>
        <dbReference type="ARBA" id="ARBA00023125"/>
    </source>
</evidence>
<evidence type="ECO:0000256" key="5">
    <source>
        <dbReference type="ARBA" id="ARBA00023163"/>
    </source>
</evidence>